<dbReference type="Pfam" id="PF06220">
    <property type="entry name" value="zf-U1"/>
    <property type="match status" value="1"/>
</dbReference>
<dbReference type="InterPro" id="IPR040023">
    <property type="entry name" value="WBP4"/>
</dbReference>
<dbReference type="InterPro" id="IPR003604">
    <property type="entry name" value="Matrin/U1-like-C_Znf_C2H2"/>
</dbReference>
<dbReference type="SUPFAM" id="SSF57667">
    <property type="entry name" value="beta-beta-alpha zinc fingers"/>
    <property type="match status" value="1"/>
</dbReference>
<keyword evidence="6" id="KW-0175">Coiled coil</keyword>
<sequence>MTEYWVSQGNKWCDFCKIYIANNPLSIRTHELGKRHKDNVSARLASMRKESAAKEKEKKEAAKALEQIEVKAQRSYQKDLAAFQEANKSRQDSSETFQKDSNNFQFSEDSKEWQYDAASGYYCNSTNGYFYDRNSHMYFSNDSGKWIKEEELFASSSQVSKPDKSQLPVHKDTKLVSEKSPLVSGTSSVGTTRVQGGQPPGLVISKSQASLHSVKSVKAASSSIAITKRKRVDEKPKAVSKEEATALKARESARKRVEEREKHLLGLYRSY</sequence>
<evidence type="ECO:0000256" key="6">
    <source>
        <dbReference type="SAM" id="Coils"/>
    </source>
</evidence>
<dbReference type="PANTHER" id="PTHR13173">
    <property type="entry name" value="WW DOMAIN BINDING PROTEIN 4"/>
    <property type="match status" value="1"/>
</dbReference>
<dbReference type="Gene3D" id="3.30.160.60">
    <property type="entry name" value="Classic Zinc Finger"/>
    <property type="match status" value="1"/>
</dbReference>
<dbReference type="PROSITE" id="PS50171">
    <property type="entry name" value="ZF_MATRIN"/>
    <property type="match status" value="1"/>
</dbReference>
<evidence type="ECO:0000313" key="9">
    <source>
        <dbReference type="EMBL" id="JAT57240.1"/>
    </source>
</evidence>
<dbReference type="InterPro" id="IPR013085">
    <property type="entry name" value="U1-CZ_Znf_C2H2"/>
</dbReference>
<feature type="coiled-coil region" evidence="6">
    <location>
        <begin position="37"/>
        <end position="74"/>
    </location>
</feature>
<keyword evidence="2" id="KW-0479">Metal-binding</keyword>
<evidence type="ECO:0000256" key="5">
    <source>
        <dbReference type="ARBA" id="ARBA00023242"/>
    </source>
</evidence>
<evidence type="ECO:0000256" key="4">
    <source>
        <dbReference type="ARBA" id="ARBA00022833"/>
    </source>
</evidence>
<dbReference type="Pfam" id="PF17780">
    <property type="entry name" value="OCRE"/>
    <property type="match status" value="1"/>
</dbReference>
<feature type="region of interest" description="Disordered" evidence="7">
    <location>
        <begin position="179"/>
        <end position="199"/>
    </location>
</feature>
<dbReference type="GO" id="GO:0071011">
    <property type="term" value="C:precatalytic spliceosome"/>
    <property type="evidence" value="ECO:0007669"/>
    <property type="project" value="TreeGrafter"/>
</dbReference>
<dbReference type="InterPro" id="IPR000690">
    <property type="entry name" value="Matrin/U1-C_Znf_C2H2"/>
</dbReference>
<proteinExistence type="predicted"/>
<name>A0A1D1YRH8_9ARAE</name>
<evidence type="ECO:0000256" key="7">
    <source>
        <dbReference type="SAM" id="MobiDB-lite"/>
    </source>
</evidence>
<keyword evidence="4" id="KW-0862">Zinc</keyword>
<gene>
    <name evidence="9" type="primary">WBP4</name>
    <name evidence="9" type="ORF">g.47603</name>
</gene>
<dbReference type="AlphaFoldDB" id="A0A1D1YRH8"/>
<dbReference type="GO" id="GO:0008270">
    <property type="term" value="F:zinc ion binding"/>
    <property type="evidence" value="ECO:0007669"/>
    <property type="project" value="UniProtKB-KW"/>
</dbReference>
<evidence type="ECO:0000256" key="3">
    <source>
        <dbReference type="ARBA" id="ARBA00022771"/>
    </source>
</evidence>
<dbReference type="GO" id="GO:0000398">
    <property type="term" value="P:mRNA splicing, via spliceosome"/>
    <property type="evidence" value="ECO:0007669"/>
    <property type="project" value="InterPro"/>
</dbReference>
<reference evidence="9" key="1">
    <citation type="submission" date="2015-07" db="EMBL/GenBank/DDBJ databases">
        <title>Transcriptome Assembly of Anthurium amnicola.</title>
        <authorList>
            <person name="Suzuki J."/>
        </authorList>
    </citation>
    <scope>NUCLEOTIDE SEQUENCE</scope>
</reference>
<dbReference type="InterPro" id="IPR036236">
    <property type="entry name" value="Znf_C2H2_sf"/>
</dbReference>
<dbReference type="EMBL" id="GDJX01010696">
    <property type="protein sequence ID" value="JAT57240.1"/>
    <property type="molecule type" value="Transcribed_RNA"/>
</dbReference>
<dbReference type="PANTHER" id="PTHR13173:SF10">
    <property type="entry name" value="WW DOMAIN-BINDING PROTEIN 4"/>
    <property type="match status" value="1"/>
</dbReference>
<comment type="subcellular location">
    <subcellularLocation>
        <location evidence="1">Nucleus</location>
    </subcellularLocation>
</comment>
<dbReference type="GO" id="GO:0003723">
    <property type="term" value="F:RNA binding"/>
    <property type="evidence" value="ECO:0007669"/>
    <property type="project" value="TreeGrafter"/>
</dbReference>
<protein>
    <submittedName>
        <fullName evidence="9">WW domain-binding protein 4</fullName>
    </submittedName>
</protein>
<evidence type="ECO:0000256" key="1">
    <source>
        <dbReference type="ARBA" id="ARBA00004123"/>
    </source>
</evidence>
<keyword evidence="5" id="KW-0539">Nucleus</keyword>
<evidence type="ECO:0000256" key="2">
    <source>
        <dbReference type="ARBA" id="ARBA00022723"/>
    </source>
</evidence>
<evidence type="ECO:0000259" key="8">
    <source>
        <dbReference type="PROSITE" id="PS50171"/>
    </source>
</evidence>
<feature type="domain" description="Matrin-type" evidence="8">
    <location>
        <begin position="11"/>
        <end position="42"/>
    </location>
</feature>
<feature type="compositionally biased region" description="Polar residues" evidence="7">
    <location>
        <begin position="183"/>
        <end position="195"/>
    </location>
</feature>
<dbReference type="SMART" id="SM00451">
    <property type="entry name" value="ZnF_U1"/>
    <property type="match status" value="1"/>
</dbReference>
<dbReference type="InterPro" id="IPR041591">
    <property type="entry name" value="OCRE"/>
</dbReference>
<keyword evidence="3" id="KW-0863">Zinc-finger</keyword>
<organism evidence="9">
    <name type="scientific">Anthurium amnicola</name>
    <dbReference type="NCBI Taxonomy" id="1678845"/>
    <lineage>
        <taxon>Eukaryota</taxon>
        <taxon>Viridiplantae</taxon>
        <taxon>Streptophyta</taxon>
        <taxon>Embryophyta</taxon>
        <taxon>Tracheophyta</taxon>
        <taxon>Spermatophyta</taxon>
        <taxon>Magnoliopsida</taxon>
        <taxon>Liliopsida</taxon>
        <taxon>Araceae</taxon>
        <taxon>Pothoideae</taxon>
        <taxon>Potheae</taxon>
        <taxon>Anthurium</taxon>
    </lineage>
</organism>
<accession>A0A1D1YRH8</accession>